<feature type="compositionally biased region" description="Polar residues" evidence="5">
    <location>
        <begin position="1"/>
        <end position="18"/>
    </location>
</feature>
<sequence>MISCPAQTSETSMTTEQASGGELDSRPTSDERTRAPLRDDELNLTLEIARRYYFLDQTKVAISRELAISRFQVARLLEEARRRNIVRIEVGVPGRMNADLADALRKALGIERVLVIETASSSHDHKLHLIGAAVGQEIAGVVEQGSVLGLTWSRAVRSMVSQLDHLKPCTVVQLAGHLPVGDDGDPGSVELVRQVATVAGGSCLPIYAPMVVPDAGTADALKSLPDVARALDMAESCNTAVLSVGAWKSEASQVFDVLSPAIRQEAANLGAIGEMGGRAFNRDGEPINSVIDQRIVGITLDALRSVDRVVITAFGAHRSEATVAATRTGLIHTLVVDEDLARAILDDPGAPD</sequence>
<proteinExistence type="inferred from homology"/>
<dbReference type="InterPro" id="IPR036388">
    <property type="entry name" value="WH-like_DNA-bd_sf"/>
</dbReference>
<evidence type="ECO:0000259" key="6">
    <source>
        <dbReference type="Pfam" id="PF04198"/>
    </source>
</evidence>
<keyword evidence="8" id="KW-1185">Reference proteome</keyword>
<organism evidence="7 8">
    <name type="scientific">Jiangella asiatica</name>
    <dbReference type="NCBI Taxonomy" id="2530372"/>
    <lineage>
        <taxon>Bacteria</taxon>
        <taxon>Bacillati</taxon>
        <taxon>Actinomycetota</taxon>
        <taxon>Actinomycetes</taxon>
        <taxon>Jiangellales</taxon>
        <taxon>Jiangellaceae</taxon>
        <taxon>Jiangella</taxon>
    </lineage>
</organism>
<dbReference type="SUPFAM" id="SSF100950">
    <property type="entry name" value="NagB/RpiA/CoA transferase-like"/>
    <property type="match status" value="1"/>
</dbReference>
<evidence type="ECO:0000256" key="4">
    <source>
        <dbReference type="ARBA" id="ARBA00023163"/>
    </source>
</evidence>
<keyword evidence="2" id="KW-0805">Transcription regulation</keyword>
<dbReference type="Proteomes" id="UP000294739">
    <property type="component" value="Unassembled WGS sequence"/>
</dbReference>
<feature type="domain" description="Sugar-binding" evidence="6">
    <location>
        <begin position="97"/>
        <end position="345"/>
    </location>
</feature>
<dbReference type="PANTHER" id="PTHR34294">
    <property type="entry name" value="TRANSCRIPTIONAL REGULATOR-RELATED"/>
    <property type="match status" value="1"/>
</dbReference>
<evidence type="ECO:0000313" key="7">
    <source>
        <dbReference type="EMBL" id="TDE14231.1"/>
    </source>
</evidence>
<protein>
    <submittedName>
        <fullName evidence="7">DeoR family transcriptional regulator</fullName>
    </submittedName>
</protein>
<dbReference type="Gene3D" id="3.40.50.1360">
    <property type="match status" value="1"/>
</dbReference>
<evidence type="ECO:0000313" key="8">
    <source>
        <dbReference type="Proteomes" id="UP000294739"/>
    </source>
</evidence>
<name>A0A4R5DQA0_9ACTN</name>
<dbReference type="InterPro" id="IPR051054">
    <property type="entry name" value="SorC_transcr_regulators"/>
</dbReference>
<gene>
    <name evidence="7" type="ORF">E1269_03500</name>
</gene>
<evidence type="ECO:0000256" key="5">
    <source>
        <dbReference type="SAM" id="MobiDB-lite"/>
    </source>
</evidence>
<accession>A0A4R5DQA0</accession>
<reference evidence="7 8" key="1">
    <citation type="submission" date="2019-03" db="EMBL/GenBank/DDBJ databases">
        <title>Draft genome sequences of novel Actinobacteria.</title>
        <authorList>
            <person name="Sahin N."/>
            <person name="Ay H."/>
            <person name="Saygin H."/>
        </authorList>
    </citation>
    <scope>NUCLEOTIDE SEQUENCE [LARGE SCALE GENOMIC DNA]</scope>
    <source>
        <strain evidence="7 8">5K138</strain>
    </source>
</reference>
<dbReference type="InterPro" id="IPR007324">
    <property type="entry name" value="Sugar-bd_dom_put"/>
</dbReference>
<dbReference type="EMBL" id="SMKZ01000003">
    <property type="protein sequence ID" value="TDE14231.1"/>
    <property type="molecule type" value="Genomic_DNA"/>
</dbReference>
<dbReference type="GO" id="GO:0030246">
    <property type="term" value="F:carbohydrate binding"/>
    <property type="evidence" value="ECO:0007669"/>
    <property type="project" value="InterPro"/>
</dbReference>
<feature type="compositionally biased region" description="Basic and acidic residues" evidence="5">
    <location>
        <begin position="23"/>
        <end position="34"/>
    </location>
</feature>
<dbReference type="GO" id="GO:0003677">
    <property type="term" value="F:DNA binding"/>
    <property type="evidence" value="ECO:0007669"/>
    <property type="project" value="UniProtKB-KW"/>
</dbReference>
<dbReference type="Gene3D" id="1.10.10.10">
    <property type="entry name" value="Winged helix-like DNA-binding domain superfamily/Winged helix DNA-binding domain"/>
    <property type="match status" value="1"/>
</dbReference>
<dbReference type="Pfam" id="PF04198">
    <property type="entry name" value="Sugar-bind"/>
    <property type="match status" value="1"/>
</dbReference>
<comment type="caution">
    <text evidence="7">The sequence shown here is derived from an EMBL/GenBank/DDBJ whole genome shotgun (WGS) entry which is preliminary data.</text>
</comment>
<feature type="region of interest" description="Disordered" evidence="5">
    <location>
        <begin position="1"/>
        <end position="34"/>
    </location>
</feature>
<keyword evidence="3" id="KW-0238">DNA-binding</keyword>
<dbReference type="AlphaFoldDB" id="A0A4R5DQA0"/>
<dbReference type="InParanoid" id="A0A4R5DQA0"/>
<evidence type="ECO:0000256" key="3">
    <source>
        <dbReference type="ARBA" id="ARBA00023125"/>
    </source>
</evidence>
<keyword evidence="4" id="KW-0804">Transcription</keyword>
<evidence type="ECO:0000256" key="1">
    <source>
        <dbReference type="ARBA" id="ARBA00010466"/>
    </source>
</evidence>
<dbReference type="OrthoDB" id="186585at2"/>
<dbReference type="InterPro" id="IPR037171">
    <property type="entry name" value="NagB/RpiA_transferase-like"/>
</dbReference>
<comment type="similarity">
    <text evidence="1">Belongs to the SorC transcriptional regulatory family.</text>
</comment>
<dbReference type="PANTHER" id="PTHR34294:SF1">
    <property type="entry name" value="TRANSCRIPTIONAL REGULATOR LSRR"/>
    <property type="match status" value="1"/>
</dbReference>
<evidence type="ECO:0000256" key="2">
    <source>
        <dbReference type="ARBA" id="ARBA00023015"/>
    </source>
</evidence>